<gene>
    <name evidence="1" type="ORF">PHMEG_00029961</name>
</gene>
<sequence>MRKELQRMEEILLAKKVSNLNARKYPKIPEIFLDESFCNVNHVAGSTWLLKNSARYSSSGRGQRYCIVGAGAVLVKNGKLHAEWVPDSVEFWPSHYKSTDTDYHGNFNGTLFLKWFEGLCAVLELVYGPCRIHMDGAAYHKAKSTHHHQARP</sequence>
<organism evidence="1 2">
    <name type="scientific">Phytophthora megakarya</name>
    <dbReference type="NCBI Taxonomy" id="4795"/>
    <lineage>
        <taxon>Eukaryota</taxon>
        <taxon>Sar</taxon>
        <taxon>Stramenopiles</taxon>
        <taxon>Oomycota</taxon>
        <taxon>Peronosporomycetes</taxon>
        <taxon>Peronosporales</taxon>
        <taxon>Peronosporaceae</taxon>
        <taxon>Phytophthora</taxon>
    </lineage>
</organism>
<dbReference type="OrthoDB" id="167119at2759"/>
<accession>A0A225V1U7</accession>
<proteinExistence type="predicted"/>
<reference evidence="2" key="1">
    <citation type="submission" date="2017-03" db="EMBL/GenBank/DDBJ databases">
        <title>Phytopthora megakarya and P. palmivora, two closely related causual agents of cacao black pod achieved similar genome size and gene model numbers by different mechanisms.</title>
        <authorList>
            <person name="Ali S."/>
            <person name="Shao J."/>
            <person name="Larry D.J."/>
            <person name="Kronmiller B."/>
            <person name="Shen D."/>
            <person name="Strem M.D."/>
            <person name="Melnick R.L."/>
            <person name="Guiltinan M.J."/>
            <person name="Tyler B.M."/>
            <person name="Meinhardt L.W."/>
            <person name="Bailey B.A."/>
        </authorList>
    </citation>
    <scope>NUCLEOTIDE SEQUENCE [LARGE SCALE GENOMIC DNA]</scope>
    <source>
        <strain evidence="2">zdho120</strain>
    </source>
</reference>
<evidence type="ECO:0000313" key="2">
    <source>
        <dbReference type="Proteomes" id="UP000198211"/>
    </source>
</evidence>
<keyword evidence="2" id="KW-1185">Reference proteome</keyword>
<evidence type="ECO:0008006" key="3">
    <source>
        <dbReference type="Google" id="ProtNLM"/>
    </source>
</evidence>
<dbReference type="Proteomes" id="UP000198211">
    <property type="component" value="Unassembled WGS sequence"/>
</dbReference>
<dbReference type="AlphaFoldDB" id="A0A225V1U7"/>
<name>A0A225V1U7_9STRA</name>
<dbReference type="EMBL" id="NBNE01008789">
    <property type="protein sequence ID" value="OWY99103.1"/>
    <property type="molecule type" value="Genomic_DNA"/>
</dbReference>
<protein>
    <recommendedName>
        <fullName evidence="3">Tc1-like transposase DDE domain-containing protein</fullName>
    </recommendedName>
</protein>
<comment type="caution">
    <text evidence="1">The sequence shown here is derived from an EMBL/GenBank/DDBJ whole genome shotgun (WGS) entry which is preliminary data.</text>
</comment>
<evidence type="ECO:0000313" key="1">
    <source>
        <dbReference type="EMBL" id="OWY99103.1"/>
    </source>
</evidence>